<comment type="caution">
    <text evidence="1">The sequence shown here is derived from an EMBL/GenBank/DDBJ whole genome shotgun (WGS) entry which is preliminary data.</text>
</comment>
<evidence type="ECO:0000313" key="1">
    <source>
        <dbReference type="EMBL" id="KHT52815.1"/>
    </source>
</evidence>
<organism evidence="1 2">
    <name type="scientific">Alteromonas marina</name>
    <dbReference type="NCBI Taxonomy" id="203795"/>
    <lineage>
        <taxon>Bacteria</taxon>
        <taxon>Pseudomonadati</taxon>
        <taxon>Pseudomonadota</taxon>
        <taxon>Gammaproteobacteria</taxon>
        <taxon>Alteromonadales</taxon>
        <taxon>Alteromonadaceae</taxon>
        <taxon>Alteromonas/Salinimonas group</taxon>
        <taxon>Alteromonas</taxon>
    </lineage>
</organism>
<keyword evidence="2" id="KW-1185">Reference proteome</keyword>
<dbReference type="AlphaFoldDB" id="A0A0B3Y8I1"/>
<gene>
    <name evidence="1" type="ORF">RJ41_10045</name>
</gene>
<dbReference type="EMBL" id="JWLW01000016">
    <property type="protein sequence ID" value="KHT52815.1"/>
    <property type="molecule type" value="Genomic_DNA"/>
</dbReference>
<reference evidence="1 2" key="1">
    <citation type="submission" date="2014-12" db="EMBL/GenBank/DDBJ databases">
        <title>Genome sequencing of Alteromonas marina AD001.</title>
        <authorList>
            <person name="Adrian T.G.S."/>
            <person name="Chan K.G."/>
        </authorList>
    </citation>
    <scope>NUCLEOTIDE SEQUENCE [LARGE SCALE GENOMIC DNA]</scope>
    <source>
        <strain evidence="1 2">AD001</strain>
    </source>
</reference>
<evidence type="ECO:0000313" key="2">
    <source>
        <dbReference type="Proteomes" id="UP000031197"/>
    </source>
</evidence>
<proteinExistence type="predicted"/>
<sequence length="120" mass="13870">MKLRELTSKEHLKPEHVYIIGDSEHRVLGFLEVLRVARQPIEQFTVNNLIYLCYPPATEINQLPREVINLPCGATCVVHWLTFKAKKRKPQKPVALFSAHVKSQSMSRINKAKSCSKKRY</sequence>
<dbReference type="Proteomes" id="UP000031197">
    <property type="component" value="Unassembled WGS sequence"/>
</dbReference>
<name>A0A0B3Y8I1_9ALTE</name>
<accession>A0A0B3Y8I1</accession>
<protein>
    <submittedName>
        <fullName evidence="1">Uncharacterized protein</fullName>
    </submittedName>
</protein>